<organism evidence="1 2">
    <name type="scientific">Paspalum notatum var. saurae</name>
    <dbReference type="NCBI Taxonomy" id="547442"/>
    <lineage>
        <taxon>Eukaryota</taxon>
        <taxon>Viridiplantae</taxon>
        <taxon>Streptophyta</taxon>
        <taxon>Embryophyta</taxon>
        <taxon>Tracheophyta</taxon>
        <taxon>Spermatophyta</taxon>
        <taxon>Magnoliopsida</taxon>
        <taxon>Liliopsida</taxon>
        <taxon>Poales</taxon>
        <taxon>Poaceae</taxon>
        <taxon>PACMAD clade</taxon>
        <taxon>Panicoideae</taxon>
        <taxon>Andropogonodae</taxon>
        <taxon>Paspaleae</taxon>
        <taxon>Paspalinae</taxon>
        <taxon>Paspalum</taxon>
    </lineage>
</organism>
<evidence type="ECO:0000313" key="2">
    <source>
        <dbReference type="Proteomes" id="UP001341281"/>
    </source>
</evidence>
<keyword evidence="2" id="KW-1185">Reference proteome</keyword>
<dbReference type="AlphaFoldDB" id="A0AAQ3THC8"/>
<gene>
    <name evidence="1" type="ORF">U9M48_020350</name>
</gene>
<reference evidence="1 2" key="1">
    <citation type="submission" date="2024-02" db="EMBL/GenBank/DDBJ databases">
        <title>High-quality chromosome-scale genome assembly of Pensacola bahiagrass (Paspalum notatum Flugge var. saurae).</title>
        <authorList>
            <person name="Vega J.M."/>
            <person name="Podio M."/>
            <person name="Orjuela J."/>
            <person name="Siena L.A."/>
            <person name="Pessino S.C."/>
            <person name="Combes M.C."/>
            <person name="Mariac C."/>
            <person name="Albertini E."/>
            <person name="Pupilli F."/>
            <person name="Ortiz J.P.A."/>
            <person name="Leblanc O."/>
        </authorList>
    </citation>
    <scope>NUCLEOTIDE SEQUENCE [LARGE SCALE GENOMIC DNA]</scope>
    <source>
        <strain evidence="1">R1</strain>
        <tissue evidence="1">Leaf</tissue>
    </source>
</reference>
<proteinExistence type="predicted"/>
<evidence type="ECO:0000313" key="1">
    <source>
        <dbReference type="EMBL" id="WVZ71814.1"/>
    </source>
</evidence>
<sequence length="194" mass="20566">MTAPNAESRGRSVEVGSIGGKVTLCPYPSMLHPDPQAAFNGGGAQGLHGEHSLSPTGFALGQWQYKLTIASDSRVQTLAPHWATSPFFPNRQIPSSIFIQPLFDSPSTSLLDASQKSAAPPPVPVPTIPREISSVPQTPTAAVSHNTAPRALPSPSPWIAAVDSATFWATADSLHCPPPPFAVHLPRRPLAFWL</sequence>
<name>A0AAQ3THC8_PASNO</name>
<accession>A0AAQ3THC8</accession>
<dbReference type="EMBL" id="CP144748">
    <property type="protein sequence ID" value="WVZ71814.1"/>
    <property type="molecule type" value="Genomic_DNA"/>
</dbReference>
<protein>
    <submittedName>
        <fullName evidence="1">Uncharacterized protein</fullName>
    </submittedName>
</protein>
<dbReference type="Proteomes" id="UP001341281">
    <property type="component" value="Chromosome 04"/>
</dbReference>